<dbReference type="AlphaFoldDB" id="F0MBR3"/>
<dbReference type="eggNOG" id="COG0572">
    <property type="taxonomic scope" value="Bacteria"/>
</dbReference>
<dbReference type="Gene3D" id="3.40.50.300">
    <property type="entry name" value="P-loop containing nucleotide triphosphate hydrolases"/>
    <property type="match status" value="1"/>
</dbReference>
<dbReference type="HOGENOM" id="CLU_090613_0_0_11"/>
<dbReference type="InterPro" id="IPR027417">
    <property type="entry name" value="P-loop_NTPase"/>
</dbReference>
<keyword evidence="1" id="KW-0808">Transferase</keyword>
<dbReference type="GO" id="GO:0016301">
    <property type="term" value="F:kinase activity"/>
    <property type="evidence" value="ECO:0007669"/>
    <property type="project" value="UniProtKB-KW"/>
</dbReference>
<proteinExistence type="predicted"/>
<evidence type="ECO:0000313" key="1">
    <source>
        <dbReference type="EMBL" id="ADX72996.1"/>
    </source>
</evidence>
<gene>
    <name evidence="1" type="ordered locus">Asphe3_18400</name>
</gene>
<dbReference type="Proteomes" id="UP000008639">
    <property type="component" value="Chromosome"/>
</dbReference>
<organism evidence="1 2">
    <name type="scientific">Pseudarthrobacter phenanthrenivorans (strain DSM 18606 / JCM 16027 / LMG 23796 / Sphe3)</name>
    <name type="common">Arthrobacter phenanthrenivorans</name>
    <dbReference type="NCBI Taxonomy" id="930171"/>
    <lineage>
        <taxon>Bacteria</taxon>
        <taxon>Bacillati</taxon>
        <taxon>Actinomycetota</taxon>
        <taxon>Actinomycetes</taxon>
        <taxon>Micrococcales</taxon>
        <taxon>Micrococcaceae</taxon>
        <taxon>Pseudarthrobacter</taxon>
    </lineage>
</organism>
<accession>F0MBR3</accession>
<dbReference type="STRING" id="930171.Asphe3_18400"/>
<name>F0MBR3_PSEPM</name>
<dbReference type="SUPFAM" id="SSF52540">
    <property type="entry name" value="P-loop containing nucleoside triphosphate hydrolases"/>
    <property type="match status" value="1"/>
</dbReference>
<keyword evidence="1" id="KW-0418">Kinase</keyword>
<protein>
    <submittedName>
        <fullName evidence="1">Uridine kinase</fullName>
    </submittedName>
</protein>
<evidence type="ECO:0000313" key="2">
    <source>
        <dbReference type="Proteomes" id="UP000008639"/>
    </source>
</evidence>
<dbReference type="KEGG" id="apn:Asphe3_18400"/>
<dbReference type="EMBL" id="CP002379">
    <property type="protein sequence ID" value="ADX72996.1"/>
    <property type="molecule type" value="Genomic_DNA"/>
</dbReference>
<sequence>MGRTIQDRRARLLELLAADIPAGSGGRTLVAVDGVDGSGKSTFAAGLAAAVRGRPVVLIHADDFLNLRAVRHRRGRQSPEGFWLDTYDYGSLLDYALLPLGRGGSGLYRPAATDYGTDRYVEVPAVQSAADALVIVEGMFLHRDELVAVWDYSVFLDVPFAETARRMHKRDGTNPDPEHPSMARYVGGQRLYFEAAQPWRRASRVVDNSNPIKPRVMAAEDVGRRLRVHAPAEGECGVPVLELHDAETGTRDAST</sequence>
<dbReference type="RefSeq" id="WP_013600928.1">
    <property type="nucleotide sequence ID" value="NC_015145.1"/>
</dbReference>
<reference evidence="1 2" key="1">
    <citation type="journal article" date="2011" name="Stand. Genomic Sci.">
        <title>Complete genome sequence of Arthrobacter phenanthrenivorans type strain (Sphe3).</title>
        <authorList>
            <person name="Kallimanis A."/>
            <person name="Labutti K.M."/>
            <person name="Lapidus A."/>
            <person name="Clum A."/>
            <person name="Lykidis A."/>
            <person name="Mavromatis K."/>
            <person name="Pagani I."/>
            <person name="Liolios K."/>
            <person name="Ivanova N."/>
            <person name="Goodwin L."/>
            <person name="Pitluck S."/>
            <person name="Chen A."/>
            <person name="Palaniappan K."/>
            <person name="Markowitz V."/>
            <person name="Bristow J."/>
            <person name="Velentzas A.D."/>
            <person name="Perisynakis A."/>
            <person name="Ouzounis C.C."/>
            <person name="Kyrpides N.C."/>
            <person name="Koukkou A.I."/>
            <person name="Drainas C."/>
        </authorList>
    </citation>
    <scope>NUCLEOTIDE SEQUENCE [LARGE SCALE GENOMIC DNA]</scope>
    <source>
        <strain evidence="2">DSM 18606 / JCM 16027 / LMG 23796 / Sphe3</strain>
    </source>
</reference>